<evidence type="ECO:0000313" key="2">
    <source>
        <dbReference type="EMBL" id="KAK8971157.1"/>
    </source>
</evidence>
<keyword evidence="1" id="KW-0812">Transmembrane</keyword>
<proteinExistence type="predicted"/>
<accession>A0ABR2N4T3</accession>
<dbReference type="EMBL" id="JBBWWR010000001">
    <property type="protein sequence ID" value="KAK8971157.1"/>
    <property type="molecule type" value="Genomic_DNA"/>
</dbReference>
<evidence type="ECO:0000256" key="1">
    <source>
        <dbReference type="SAM" id="Phobius"/>
    </source>
</evidence>
<dbReference type="Proteomes" id="UP001412067">
    <property type="component" value="Unassembled WGS sequence"/>
</dbReference>
<organism evidence="2 3">
    <name type="scientific">Platanthera guangdongensis</name>
    <dbReference type="NCBI Taxonomy" id="2320717"/>
    <lineage>
        <taxon>Eukaryota</taxon>
        <taxon>Viridiplantae</taxon>
        <taxon>Streptophyta</taxon>
        <taxon>Embryophyta</taxon>
        <taxon>Tracheophyta</taxon>
        <taxon>Spermatophyta</taxon>
        <taxon>Magnoliopsida</taxon>
        <taxon>Liliopsida</taxon>
        <taxon>Asparagales</taxon>
        <taxon>Orchidaceae</taxon>
        <taxon>Orchidoideae</taxon>
        <taxon>Orchideae</taxon>
        <taxon>Orchidinae</taxon>
        <taxon>Platanthera</taxon>
    </lineage>
</organism>
<reference evidence="2 3" key="1">
    <citation type="journal article" date="2022" name="Nat. Plants">
        <title>Genomes of leafy and leafless Platanthera orchids illuminate the evolution of mycoheterotrophy.</title>
        <authorList>
            <person name="Li M.H."/>
            <person name="Liu K.W."/>
            <person name="Li Z."/>
            <person name="Lu H.C."/>
            <person name="Ye Q.L."/>
            <person name="Zhang D."/>
            <person name="Wang J.Y."/>
            <person name="Li Y.F."/>
            <person name="Zhong Z.M."/>
            <person name="Liu X."/>
            <person name="Yu X."/>
            <person name="Liu D.K."/>
            <person name="Tu X.D."/>
            <person name="Liu B."/>
            <person name="Hao Y."/>
            <person name="Liao X.Y."/>
            <person name="Jiang Y.T."/>
            <person name="Sun W.H."/>
            <person name="Chen J."/>
            <person name="Chen Y.Q."/>
            <person name="Ai Y."/>
            <person name="Zhai J.W."/>
            <person name="Wu S.S."/>
            <person name="Zhou Z."/>
            <person name="Hsiao Y.Y."/>
            <person name="Wu W.L."/>
            <person name="Chen Y.Y."/>
            <person name="Lin Y.F."/>
            <person name="Hsu J.L."/>
            <person name="Li C.Y."/>
            <person name="Wang Z.W."/>
            <person name="Zhao X."/>
            <person name="Zhong W.Y."/>
            <person name="Ma X.K."/>
            <person name="Ma L."/>
            <person name="Huang J."/>
            <person name="Chen G.Z."/>
            <person name="Huang M.Z."/>
            <person name="Huang L."/>
            <person name="Peng D.H."/>
            <person name="Luo Y.B."/>
            <person name="Zou S.Q."/>
            <person name="Chen S.P."/>
            <person name="Lan S."/>
            <person name="Tsai W.C."/>
            <person name="Van de Peer Y."/>
            <person name="Liu Z.J."/>
        </authorList>
    </citation>
    <scope>NUCLEOTIDE SEQUENCE [LARGE SCALE GENOMIC DNA]</scope>
    <source>
        <strain evidence="2">Lor288</strain>
    </source>
</reference>
<evidence type="ECO:0000313" key="3">
    <source>
        <dbReference type="Proteomes" id="UP001412067"/>
    </source>
</evidence>
<comment type="caution">
    <text evidence="2">The sequence shown here is derived from an EMBL/GenBank/DDBJ whole genome shotgun (WGS) entry which is preliminary data.</text>
</comment>
<sequence>MRNGLINRGGRGARGILYDPVLGIYCHFCSFTALAVYFLYASVENHMLPCHSYCDSRVTMHIISPAIINY</sequence>
<name>A0ABR2N4T3_9ASPA</name>
<keyword evidence="1" id="KW-1133">Transmembrane helix</keyword>
<keyword evidence="3" id="KW-1185">Reference proteome</keyword>
<feature type="transmembrane region" description="Helical" evidence="1">
    <location>
        <begin position="21"/>
        <end position="40"/>
    </location>
</feature>
<keyword evidence="1" id="KW-0472">Membrane</keyword>
<protein>
    <submittedName>
        <fullName evidence="2">Uncharacterized protein</fullName>
    </submittedName>
</protein>
<gene>
    <name evidence="2" type="ORF">KSP40_PGU000542</name>
</gene>